<name>A0ACA9LPP8_9GLOM</name>
<dbReference type="EMBL" id="CAJVPU010005111">
    <property type="protein sequence ID" value="CAG8543068.1"/>
    <property type="molecule type" value="Genomic_DNA"/>
</dbReference>
<sequence>ELDNSTKKMCIYITLKNLEKFLKRKSKDTDTDTITDEISDDENMTKKSVKKLKTSNKPKESDLNENKLKQAQIITELRNKYKCLQHVTSCYVLNEWHLELIPSRLVLWAHDIV</sequence>
<feature type="non-terminal residue" evidence="1">
    <location>
        <position position="1"/>
    </location>
</feature>
<comment type="caution">
    <text evidence="1">The sequence shown here is derived from an EMBL/GenBank/DDBJ whole genome shotgun (WGS) entry which is preliminary data.</text>
</comment>
<organism evidence="1 2">
    <name type="scientific">Dentiscutata heterogama</name>
    <dbReference type="NCBI Taxonomy" id="1316150"/>
    <lineage>
        <taxon>Eukaryota</taxon>
        <taxon>Fungi</taxon>
        <taxon>Fungi incertae sedis</taxon>
        <taxon>Mucoromycota</taxon>
        <taxon>Glomeromycotina</taxon>
        <taxon>Glomeromycetes</taxon>
        <taxon>Diversisporales</taxon>
        <taxon>Gigasporaceae</taxon>
        <taxon>Dentiscutata</taxon>
    </lineage>
</organism>
<keyword evidence="2" id="KW-1185">Reference proteome</keyword>
<evidence type="ECO:0000313" key="1">
    <source>
        <dbReference type="EMBL" id="CAG8543068.1"/>
    </source>
</evidence>
<evidence type="ECO:0000313" key="2">
    <source>
        <dbReference type="Proteomes" id="UP000789702"/>
    </source>
</evidence>
<protein>
    <submittedName>
        <fullName evidence="1">14441_t:CDS:1</fullName>
    </submittedName>
</protein>
<accession>A0ACA9LPP8</accession>
<reference evidence="1" key="1">
    <citation type="submission" date="2021-06" db="EMBL/GenBank/DDBJ databases">
        <authorList>
            <person name="Kallberg Y."/>
            <person name="Tangrot J."/>
            <person name="Rosling A."/>
        </authorList>
    </citation>
    <scope>NUCLEOTIDE SEQUENCE</scope>
    <source>
        <strain evidence="1">IL203A</strain>
    </source>
</reference>
<dbReference type="Proteomes" id="UP000789702">
    <property type="component" value="Unassembled WGS sequence"/>
</dbReference>
<proteinExistence type="predicted"/>
<gene>
    <name evidence="1" type="ORF">DHETER_LOCUS4890</name>
</gene>